<dbReference type="InterPro" id="IPR007593">
    <property type="entry name" value="CD225/Dispanin_fam"/>
</dbReference>
<organism evidence="7">
    <name type="scientific">Lamprotornis superbus</name>
    <dbReference type="NCBI Taxonomy" id="245042"/>
    <lineage>
        <taxon>Eukaryota</taxon>
        <taxon>Metazoa</taxon>
        <taxon>Chordata</taxon>
        <taxon>Craniata</taxon>
        <taxon>Vertebrata</taxon>
        <taxon>Euteleostomi</taxon>
        <taxon>Archelosauria</taxon>
        <taxon>Archosauria</taxon>
        <taxon>Dinosauria</taxon>
        <taxon>Saurischia</taxon>
        <taxon>Theropoda</taxon>
        <taxon>Coelurosauria</taxon>
        <taxon>Aves</taxon>
        <taxon>Neognathae</taxon>
        <taxon>Neoaves</taxon>
        <taxon>Telluraves</taxon>
        <taxon>Australaves</taxon>
        <taxon>Passeriformes</taxon>
        <taxon>Sturnidae</taxon>
        <taxon>Lamprotornis</taxon>
    </lineage>
</organism>
<keyword evidence="9" id="KW-1185">Reference proteome</keyword>
<evidence type="ECO:0000313" key="8">
    <source>
        <dbReference type="EMBL" id="KAI1232967.1"/>
    </source>
</evidence>
<feature type="transmembrane region" description="Helical" evidence="6">
    <location>
        <begin position="38"/>
        <end position="63"/>
    </location>
</feature>
<evidence type="ECO:0000256" key="4">
    <source>
        <dbReference type="ARBA" id="ARBA00022989"/>
    </source>
</evidence>
<comment type="caution">
    <text evidence="7">The sequence shown here is derived from an EMBL/GenBank/DDBJ whole genome shotgun (WGS) entry which is preliminary data.</text>
</comment>
<dbReference type="InterPro" id="IPR051423">
    <property type="entry name" value="CD225/Dispanin"/>
</dbReference>
<reference evidence="8 9" key="2">
    <citation type="journal article" date="2021" name="J. Hered.">
        <title>Feather Gene Expression Elucidates the Developmental Basis of Plumage Iridescence in African Starlings.</title>
        <authorList>
            <person name="Rubenstein D.R."/>
            <person name="Corvelo A."/>
            <person name="MacManes M.D."/>
            <person name="Maia R."/>
            <person name="Narzisi G."/>
            <person name="Rousaki A."/>
            <person name="Vandenabeele P."/>
            <person name="Shawkey M.D."/>
            <person name="Solomon J."/>
        </authorList>
    </citation>
    <scope>NUCLEOTIDE SEQUENCE [LARGE SCALE GENOMIC DNA]</scope>
    <source>
        <strain evidence="8">SS15</strain>
    </source>
</reference>
<reference evidence="8" key="3">
    <citation type="submission" date="2022-01" db="EMBL/GenBank/DDBJ databases">
        <authorList>
            <person name="Rubenstein D.R."/>
        </authorList>
    </citation>
    <scope>NUCLEOTIDE SEQUENCE</scope>
    <source>
        <strain evidence="8">SS15</strain>
        <tissue evidence="8">Liver</tissue>
    </source>
</reference>
<dbReference type="Proteomes" id="UP000618051">
    <property type="component" value="Unassembled WGS sequence"/>
</dbReference>
<keyword evidence="4 6" id="KW-1133">Transmembrane helix</keyword>
<evidence type="ECO:0000256" key="3">
    <source>
        <dbReference type="ARBA" id="ARBA00022692"/>
    </source>
</evidence>
<evidence type="ECO:0000313" key="9">
    <source>
        <dbReference type="Proteomes" id="UP000618051"/>
    </source>
</evidence>
<proteinExistence type="inferred from homology"/>
<evidence type="ECO:0000256" key="2">
    <source>
        <dbReference type="ARBA" id="ARBA00006843"/>
    </source>
</evidence>
<feature type="non-terminal residue" evidence="7">
    <location>
        <position position="1"/>
    </location>
</feature>
<dbReference type="AlphaFoldDB" id="A0A835U115"/>
<evidence type="ECO:0000313" key="7">
    <source>
        <dbReference type="EMBL" id="KAG0132322.1"/>
    </source>
</evidence>
<dbReference type="Pfam" id="PF04505">
    <property type="entry name" value="CD225"/>
    <property type="match status" value="1"/>
</dbReference>
<accession>A0A835U115</accession>
<dbReference type="GO" id="GO:0016020">
    <property type="term" value="C:membrane"/>
    <property type="evidence" value="ECO:0007669"/>
    <property type="project" value="UniProtKB-SubCell"/>
</dbReference>
<evidence type="ECO:0000256" key="1">
    <source>
        <dbReference type="ARBA" id="ARBA00004370"/>
    </source>
</evidence>
<sequence length="144" mass="15450">MSALPAGADIKRALDNSPETNIEDELPDGPPQPRPKSYLLLSILACFCPAYPVNIVAFVFAVMALNSYNQGDIEGSKRLGRNALWVAVASIIIGLVIIGIYCVVHFTTLHRLSDQRAVPTPTPSPCTNINLERLPRNPGISAGA</sequence>
<reference evidence="7" key="1">
    <citation type="submission" date="2020-10" db="EMBL/GenBank/DDBJ databases">
        <title>Feather gene expression reveals the developmental basis of iridescence in African starlings.</title>
        <authorList>
            <person name="Rubenstein D.R."/>
        </authorList>
    </citation>
    <scope>NUCLEOTIDE SEQUENCE</scope>
    <source>
        <strain evidence="7">SS15</strain>
        <tissue evidence="7">Liver</tissue>
    </source>
</reference>
<dbReference type="EMBL" id="JADDUC020000020">
    <property type="protein sequence ID" value="KAI1232967.1"/>
    <property type="molecule type" value="Genomic_DNA"/>
</dbReference>
<comment type="similarity">
    <text evidence="2">Belongs to the CD225/Dispanin family.</text>
</comment>
<gene>
    <name evidence="8" type="ORF">IHE44_0006154</name>
    <name evidence="7" type="ORF">IHE44_013198</name>
</gene>
<evidence type="ECO:0000256" key="6">
    <source>
        <dbReference type="SAM" id="Phobius"/>
    </source>
</evidence>
<feature type="transmembrane region" description="Helical" evidence="6">
    <location>
        <begin position="83"/>
        <end position="106"/>
    </location>
</feature>
<keyword evidence="3 6" id="KW-0812">Transmembrane</keyword>
<evidence type="ECO:0000256" key="5">
    <source>
        <dbReference type="ARBA" id="ARBA00023136"/>
    </source>
</evidence>
<dbReference type="EMBL" id="JADDUC010000008">
    <property type="protein sequence ID" value="KAG0132322.1"/>
    <property type="molecule type" value="Genomic_DNA"/>
</dbReference>
<dbReference type="PANTHER" id="PTHR14948:SF19">
    <property type="entry name" value="TRANSMEMBRANE PROTEIN 233"/>
    <property type="match status" value="1"/>
</dbReference>
<dbReference type="PANTHER" id="PTHR14948">
    <property type="entry name" value="NG5"/>
    <property type="match status" value="1"/>
</dbReference>
<keyword evidence="5 6" id="KW-0472">Membrane</keyword>
<protein>
    <submittedName>
        <fullName evidence="7">Transmembrane protein 233</fullName>
    </submittedName>
</protein>
<name>A0A835U115_9PASS</name>
<dbReference type="OrthoDB" id="9946633at2759"/>
<comment type="subcellular location">
    <subcellularLocation>
        <location evidence="1">Membrane</location>
    </subcellularLocation>
</comment>